<feature type="domain" description="TTI1 N-terminal TPR" evidence="3">
    <location>
        <begin position="16"/>
        <end position="246"/>
    </location>
</feature>
<dbReference type="GO" id="GO:0005737">
    <property type="term" value="C:cytoplasm"/>
    <property type="evidence" value="ECO:0007669"/>
    <property type="project" value="TreeGrafter"/>
</dbReference>
<name>A0A6G1S4A8_9ACAR</name>
<feature type="domain" description="TTI1 C-terminal TPR" evidence="4">
    <location>
        <begin position="664"/>
        <end position="930"/>
    </location>
</feature>
<proteinExistence type="predicted"/>
<evidence type="ECO:0000259" key="3">
    <source>
        <dbReference type="Pfam" id="PF24173"/>
    </source>
</evidence>
<evidence type="ECO:0000259" key="4">
    <source>
        <dbReference type="Pfam" id="PF24181"/>
    </source>
</evidence>
<accession>A0A6G1S4A8</accession>
<dbReference type="Pfam" id="PF24173">
    <property type="entry name" value="TPR_TTI1_N"/>
    <property type="match status" value="1"/>
</dbReference>
<evidence type="ECO:0000256" key="2">
    <source>
        <dbReference type="SAM" id="MobiDB-lite"/>
    </source>
</evidence>
<keyword evidence="1" id="KW-0175">Coiled coil</keyword>
<dbReference type="PANTHER" id="PTHR18460">
    <property type="entry name" value="TEL2 INTERACTING PROTEIN 1 TTI1 FAMILY MEMBER"/>
    <property type="match status" value="1"/>
</dbReference>
<reference evidence="5" key="1">
    <citation type="submission" date="2018-10" db="EMBL/GenBank/DDBJ databases">
        <title>Transcriptome assembly of Aceria tosichella (Wheat curl mite) Type 2.</title>
        <authorList>
            <person name="Scully E.D."/>
            <person name="Geib S.M."/>
            <person name="Palmer N.A."/>
            <person name="Gupta A.K."/>
            <person name="Sarath G."/>
            <person name="Tatineni S."/>
        </authorList>
    </citation>
    <scope>NUCLEOTIDE SEQUENCE</scope>
    <source>
        <strain evidence="5">LincolnNE</strain>
    </source>
</reference>
<dbReference type="InterPro" id="IPR049362">
    <property type="entry name" value="TTI1_rpt"/>
</dbReference>
<protein>
    <submittedName>
        <fullName evidence="5">TELO2-interacting protein 1</fullName>
    </submittedName>
</protein>
<gene>
    <name evidence="5" type="primary">TTI1</name>
    <name evidence="5" type="ORF">g.2820</name>
</gene>
<dbReference type="SUPFAM" id="SSF48371">
    <property type="entry name" value="ARM repeat"/>
    <property type="match status" value="1"/>
</dbReference>
<dbReference type="AlphaFoldDB" id="A0A6G1S4A8"/>
<organism evidence="5">
    <name type="scientific">Aceria tosichella</name>
    <name type="common">wheat curl mite</name>
    <dbReference type="NCBI Taxonomy" id="561515"/>
    <lineage>
        <taxon>Eukaryota</taxon>
        <taxon>Metazoa</taxon>
        <taxon>Ecdysozoa</taxon>
        <taxon>Arthropoda</taxon>
        <taxon>Chelicerata</taxon>
        <taxon>Arachnida</taxon>
        <taxon>Acari</taxon>
        <taxon>Acariformes</taxon>
        <taxon>Trombidiformes</taxon>
        <taxon>Prostigmata</taxon>
        <taxon>Eupodina</taxon>
        <taxon>Eriophyoidea</taxon>
        <taxon>Eriophyidae</taxon>
        <taxon>Eriophyinae</taxon>
        <taxon>Aceriini</taxon>
        <taxon>Aceria</taxon>
    </lineage>
</organism>
<dbReference type="PANTHER" id="PTHR18460:SF3">
    <property type="entry name" value="TELO2-INTERACTING PROTEIN 1 HOMOLOG"/>
    <property type="match status" value="1"/>
</dbReference>
<dbReference type="EMBL" id="GGYP01000280">
    <property type="protein sequence ID" value="MDE45051.1"/>
    <property type="molecule type" value="Transcribed_RNA"/>
</dbReference>
<dbReference type="Pfam" id="PF21547">
    <property type="entry name" value="TTI1"/>
    <property type="match status" value="1"/>
</dbReference>
<evidence type="ECO:0000256" key="1">
    <source>
        <dbReference type="SAM" id="Coils"/>
    </source>
</evidence>
<dbReference type="InterPro" id="IPR057567">
    <property type="entry name" value="TPR_TTI1_C"/>
</dbReference>
<dbReference type="InterPro" id="IPR052587">
    <property type="entry name" value="TELO2-interacting_protein_1"/>
</dbReference>
<dbReference type="Pfam" id="PF24181">
    <property type="entry name" value="TPR_TTI1_C"/>
    <property type="match status" value="1"/>
</dbReference>
<dbReference type="InterPro" id="IPR016024">
    <property type="entry name" value="ARM-type_fold"/>
</dbReference>
<feature type="region of interest" description="Disordered" evidence="2">
    <location>
        <begin position="714"/>
        <end position="735"/>
    </location>
</feature>
<feature type="coiled-coil region" evidence="1">
    <location>
        <begin position="671"/>
        <end position="698"/>
    </location>
</feature>
<dbReference type="InterPro" id="IPR057566">
    <property type="entry name" value="TPR_TTI1_N"/>
</dbReference>
<sequence>MILESAIANLTSNLDIICQQDGKGISSHEKLKEKALYCLVNLLKNAPKLEYTNLIKSDDSEILLGYLLSILCRLAKDDKSKSIRLLSLDTIEILIDQLGLFHTRTGSPNDRCSILPIVLALPGVSSVLFKLIISDTKLPTNLIVKSVRVLGKLIVTAFSTCDHNVKTSTKGDLAPRLVGDNLVETCDNLSIRLSFMLKYITSNSGALRDDVIYETLDTCYNILKGTPTELVSKSLKSILRYMAFMSSNLDKFVKLTTEIQLKLMLMTDEFRFKLSNEHEQLDMVVLTCLFEIMDNLETNSLTMLIGERQSELEMLRGLMNLLPQETMTTLLEAPERKDQLMTILVNLTEFSTQQPLLFLTESRINENAVQQLNDNRVYTIEKRFAHLNEKEIQIINACCHMIGQNTKWPLLMDIFRNDLALFSSPNNLYVTLQTIIGCSSRQDLLSINICRFTCQTIQRYQEVVCERLAKQPHTVENQIYSSEIMIVVIMIETIVALIELHLKSVKEPSQAIIILKDLLCPLLSWCSSSSRAISEASLSALTQISHLYKLDSTKSLIEQNTDYIIDGITKMLNNFSCYPEVTNVLAITFKLSSIQTFYYFKDVYERVFKVLAKYHQTRSSVQLTLLLYRTVSILNDWRSALRSSTNNEHDHDDVPLKNYSSNKAVIHELDINRIIKKLRDKSKEVERINENMENMEATGESEAAVAKQIESGQIDAENNDEGQPSDSVDSSDNKTDRRDDIVILTERILKHCVGLMSSNHNETKILALKTAARGFEILQDDENTLLPLVHQIWSPLMSRLNQNYIDHLEENLCAFECLVSMARHSKDFIKRRALDTIIPKICIFLESQASSSRGKREYEPYCMTMQYKCQVKILSHLGQLAYFTQIAYTSLWRIVNVALKYLDASQVPSLYEAALATLNYLIALDADCVWFFAKQNGKLDELQALKLVFELP</sequence>
<evidence type="ECO:0000313" key="5">
    <source>
        <dbReference type="EMBL" id="MDE45051.1"/>
    </source>
</evidence>
<feature type="compositionally biased region" description="Polar residues" evidence="2">
    <location>
        <begin position="721"/>
        <end position="730"/>
    </location>
</feature>